<protein>
    <submittedName>
        <fullName evidence="1">Uncharacterized protein</fullName>
    </submittedName>
</protein>
<dbReference type="InterPro" id="IPR023833">
    <property type="entry name" value="Signal_pept_SipW-depend-type"/>
</dbReference>
<dbReference type="EMBL" id="JACTVM010000001">
    <property type="protein sequence ID" value="MBC9225302.1"/>
    <property type="molecule type" value="Genomic_DNA"/>
</dbReference>
<proteinExistence type="predicted"/>
<name>A0A8I0EUE5_9ACTN</name>
<evidence type="ECO:0000313" key="1">
    <source>
        <dbReference type="EMBL" id="MBC9225302.1"/>
    </source>
</evidence>
<evidence type="ECO:0000313" key="2">
    <source>
        <dbReference type="EMBL" id="QNL95593.1"/>
    </source>
</evidence>
<dbReference type="Proteomes" id="UP000515871">
    <property type="component" value="Chromosome"/>
</dbReference>
<evidence type="ECO:0000313" key="4">
    <source>
        <dbReference type="Proteomes" id="UP000620591"/>
    </source>
</evidence>
<dbReference type="RefSeq" id="WP_187411876.1">
    <property type="nucleotide sequence ID" value="NZ_CP060587.1"/>
</dbReference>
<dbReference type="NCBIfam" id="TIGR04088">
    <property type="entry name" value="cognate_SipW"/>
    <property type="match status" value="1"/>
</dbReference>
<dbReference type="Proteomes" id="UP000620591">
    <property type="component" value="Unassembled WGS sequence"/>
</dbReference>
<reference evidence="1" key="1">
    <citation type="submission" date="2020-09" db="EMBL/GenBank/DDBJ databases">
        <title>Novel species in genus Aeromicrobium.</title>
        <authorList>
            <person name="Zhang G."/>
        </authorList>
    </citation>
    <scope>NUCLEOTIDE SEQUENCE</scope>
    <source>
        <strain evidence="3">zg-629</strain>
        <strain evidence="2">Zg-629</strain>
        <strain evidence="1">Zg-636</strain>
    </source>
</reference>
<organism evidence="1 4">
    <name type="scientific">Aeromicrobium senzhongii</name>
    <dbReference type="NCBI Taxonomy" id="2663859"/>
    <lineage>
        <taxon>Bacteria</taxon>
        <taxon>Bacillati</taxon>
        <taxon>Actinomycetota</taxon>
        <taxon>Actinomycetes</taxon>
        <taxon>Propionibacteriales</taxon>
        <taxon>Nocardioidaceae</taxon>
        <taxon>Aeromicrobium</taxon>
    </lineage>
</organism>
<accession>A0A8I0EUE5</accession>
<dbReference type="EMBL" id="CP060587">
    <property type="protein sequence ID" value="QNL95593.1"/>
    <property type="molecule type" value="Genomic_DNA"/>
</dbReference>
<evidence type="ECO:0000313" key="3">
    <source>
        <dbReference type="Proteomes" id="UP000515871"/>
    </source>
</evidence>
<gene>
    <name evidence="2" type="ORF">H9L21_06715</name>
    <name evidence="1" type="ORF">IBG24_03100</name>
</gene>
<keyword evidence="3" id="KW-1185">Reference proteome</keyword>
<dbReference type="AlphaFoldDB" id="A0A8I0EUE5"/>
<sequence length="228" mass="24092">MHESMTKGRARLRTAWRRIASVQVRMLLSLGLVLGFAAVGTTAYWADTATFTTGKIEAGSLDLQLGGRHPVTDEIQWQAIGLDQPWNYSVLQLDNVSPGESVAMELHLRNVGTTPLTFTGVGTSASNDLGTHLKASTWLGAAARNDGTREAVNRKGHCDNGTEAWWAGHALSTTPAHVTPNNRAVSLVPGASIQVCILAGLAAEAPNSIQGKSTTIKVVLTGKQVGTT</sequence>